<evidence type="ECO:0000313" key="2">
    <source>
        <dbReference type="EMBL" id="CEM27888.1"/>
    </source>
</evidence>
<gene>
    <name evidence="2" type="ORF">Cvel_21541</name>
</gene>
<sequence length="71" mass="8422">MLCFIARTTPNFVESSEVLEDAELEREEVDLWGVPEEEAQDEEDKQEDKGDQDEEDEEVEEDKQEEEDEER</sequence>
<dbReference type="EMBL" id="CDMZ01001138">
    <property type="protein sequence ID" value="CEM27888.1"/>
    <property type="molecule type" value="Genomic_DNA"/>
</dbReference>
<reference evidence="2" key="1">
    <citation type="submission" date="2014-11" db="EMBL/GenBank/DDBJ databases">
        <authorList>
            <person name="Otto D Thomas"/>
            <person name="Naeem Raeece"/>
        </authorList>
    </citation>
    <scope>NUCLEOTIDE SEQUENCE</scope>
</reference>
<protein>
    <submittedName>
        <fullName evidence="2">Uncharacterized protein</fullName>
    </submittedName>
</protein>
<name>A0A0G4GET9_9ALVE</name>
<accession>A0A0G4GET9</accession>
<feature type="region of interest" description="Disordered" evidence="1">
    <location>
        <begin position="18"/>
        <end position="71"/>
    </location>
</feature>
<dbReference type="AlphaFoldDB" id="A0A0G4GET9"/>
<dbReference type="VEuPathDB" id="CryptoDB:Cvel_21541"/>
<evidence type="ECO:0000256" key="1">
    <source>
        <dbReference type="SAM" id="MobiDB-lite"/>
    </source>
</evidence>
<proteinExistence type="predicted"/>
<organism evidence="2">
    <name type="scientific">Chromera velia CCMP2878</name>
    <dbReference type="NCBI Taxonomy" id="1169474"/>
    <lineage>
        <taxon>Eukaryota</taxon>
        <taxon>Sar</taxon>
        <taxon>Alveolata</taxon>
        <taxon>Colpodellida</taxon>
        <taxon>Chromeraceae</taxon>
        <taxon>Chromera</taxon>
    </lineage>
</organism>